<dbReference type="InterPro" id="IPR029063">
    <property type="entry name" value="SAM-dependent_MTases_sf"/>
</dbReference>
<sequence>MNPTKSDSTMQRTQPGGLAGSESNVILSDTHYRLPDPQHTPGKATAFDKWLMRTMLQKAGNPEIEVVLWDNSVISTSVSSPPVRVYINHRNTLYKMLIDPSLYFGDGYSRGTIEVEGGLIAFNEAINRCTHTVDTKHFYRDGIRKGLSWLRRNTIDAARSNVHHHYDIGNEFYKLWLDQQLAYTCAYFSDPEMSLESAQIAKMDHVCRKIGLKPGDTVIEAGCGWGALALHMAKNYGAKVKAFNISHEQIVYARDRAKSEGLSDRVEFVEDDWRNMTGSYDSFVSVGMLEHIGLKNYEKLGEVISRCQSPRGRGLVHSIGCNSPRVLDSWTTKQIFPGAHVPSLSEMMQIFEPPKFSILDVENIRLHYALTLQHWLERYEQHIDQVREMFDENFIRTWRLYLSASIAAFRVGCLQLFQVVFTNGGNNEIPWTRAGLYQTESSGSIKE</sequence>
<dbReference type="EMBL" id="CP036343">
    <property type="protein sequence ID" value="QDT91529.1"/>
    <property type="molecule type" value="Genomic_DNA"/>
</dbReference>
<feature type="region of interest" description="Disordered" evidence="6">
    <location>
        <begin position="1"/>
        <end position="22"/>
    </location>
</feature>
<dbReference type="Gene3D" id="3.40.50.150">
    <property type="entry name" value="Vaccinia Virus protein VP39"/>
    <property type="match status" value="1"/>
</dbReference>
<feature type="domain" description="DUF7884" evidence="7">
    <location>
        <begin position="52"/>
        <end position="121"/>
    </location>
</feature>
<dbReference type="SUPFAM" id="SSF53335">
    <property type="entry name" value="S-adenosyl-L-methionine-dependent methyltransferases"/>
    <property type="match status" value="1"/>
</dbReference>
<keyword evidence="9" id="KW-1185">Reference proteome</keyword>
<evidence type="ECO:0000313" key="8">
    <source>
        <dbReference type="EMBL" id="QDT91529.1"/>
    </source>
</evidence>
<dbReference type="Proteomes" id="UP000316855">
    <property type="component" value="Chromosome"/>
</dbReference>
<dbReference type="InterPro" id="IPR003333">
    <property type="entry name" value="CMAS"/>
</dbReference>
<dbReference type="CDD" id="cd02440">
    <property type="entry name" value="AdoMet_MTases"/>
    <property type="match status" value="1"/>
</dbReference>
<keyword evidence="3 8" id="KW-0808">Transferase</keyword>
<evidence type="ECO:0000256" key="4">
    <source>
        <dbReference type="ARBA" id="ARBA00022691"/>
    </source>
</evidence>
<evidence type="ECO:0000256" key="5">
    <source>
        <dbReference type="ARBA" id="ARBA00023098"/>
    </source>
</evidence>
<dbReference type="GO" id="GO:0008610">
    <property type="term" value="P:lipid biosynthetic process"/>
    <property type="evidence" value="ECO:0007669"/>
    <property type="project" value="InterPro"/>
</dbReference>
<gene>
    <name evidence="8" type="primary">cfa_4</name>
    <name evidence="8" type="ORF">Pan161_31880</name>
</gene>
<dbReference type="Pfam" id="PF02353">
    <property type="entry name" value="CMAS"/>
    <property type="match status" value="1"/>
</dbReference>
<proteinExistence type="inferred from homology"/>
<dbReference type="AlphaFoldDB" id="A0A517VEW8"/>
<evidence type="ECO:0000256" key="6">
    <source>
        <dbReference type="SAM" id="MobiDB-lite"/>
    </source>
</evidence>
<reference evidence="8 9" key="1">
    <citation type="submission" date="2019-02" db="EMBL/GenBank/DDBJ databases">
        <title>Deep-cultivation of Planctomycetes and their phenomic and genomic characterization uncovers novel biology.</title>
        <authorList>
            <person name="Wiegand S."/>
            <person name="Jogler M."/>
            <person name="Boedeker C."/>
            <person name="Pinto D."/>
            <person name="Vollmers J."/>
            <person name="Rivas-Marin E."/>
            <person name="Kohn T."/>
            <person name="Peeters S.H."/>
            <person name="Heuer A."/>
            <person name="Rast P."/>
            <person name="Oberbeckmann S."/>
            <person name="Bunk B."/>
            <person name="Jeske O."/>
            <person name="Meyerdierks A."/>
            <person name="Storesund J.E."/>
            <person name="Kallscheuer N."/>
            <person name="Luecker S."/>
            <person name="Lage O.M."/>
            <person name="Pohl T."/>
            <person name="Merkel B.J."/>
            <person name="Hornburger P."/>
            <person name="Mueller R.-W."/>
            <person name="Bruemmer F."/>
            <person name="Labrenz M."/>
            <person name="Spormann A.M."/>
            <person name="Op den Camp H."/>
            <person name="Overmann J."/>
            <person name="Amann R."/>
            <person name="Jetten M.S.M."/>
            <person name="Mascher T."/>
            <person name="Medema M.H."/>
            <person name="Devos D.P."/>
            <person name="Kaster A.-K."/>
            <person name="Ovreas L."/>
            <person name="Rohde M."/>
            <person name="Galperin M.Y."/>
            <person name="Jogler C."/>
        </authorList>
    </citation>
    <scope>NUCLEOTIDE SEQUENCE [LARGE SCALE GENOMIC DNA]</scope>
    <source>
        <strain evidence="8 9">Pan161</strain>
    </source>
</reference>
<evidence type="ECO:0000256" key="3">
    <source>
        <dbReference type="ARBA" id="ARBA00022679"/>
    </source>
</evidence>
<name>A0A517VEW8_9PLAN</name>
<dbReference type="InterPro" id="IPR057206">
    <property type="entry name" value="DUF7884"/>
</dbReference>
<dbReference type="PIRSF" id="PIRSF003085">
    <property type="entry name" value="CMAS"/>
    <property type="match status" value="1"/>
</dbReference>
<dbReference type="KEGG" id="gax:Pan161_31880"/>
<keyword evidence="5" id="KW-0443">Lipid metabolism</keyword>
<dbReference type="PANTHER" id="PTHR43667:SF1">
    <property type="entry name" value="CYCLOPROPANE-FATTY-ACYL-PHOSPHOLIPID SYNTHASE"/>
    <property type="match status" value="1"/>
</dbReference>
<dbReference type="GO" id="GO:0032259">
    <property type="term" value="P:methylation"/>
    <property type="evidence" value="ECO:0007669"/>
    <property type="project" value="UniProtKB-KW"/>
</dbReference>
<dbReference type="PANTHER" id="PTHR43667">
    <property type="entry name" value="CYCLOPROPANE-FATTY-ACYL-PHOSPHOLIPID SYNTHASE"/>
    <property type="match status" value="1"/>
</dbReference>
<keyword evidence="4" id="KW-0949">S-adenosyl-L-methionine</keyword>
<evidence type="ECO:0000256" key="2">
    <source>
        <dbReference type="ARBA" id="ARBA00022603"/>
    </source>
</evidence>
<dbReference type="RefSeq" id="WP_232103249.1">
    <property type="nucleotide sequence ID" value="NZ_CP036343.1"/>
</dbReference>
<comment type="similarity">
    <text evidence="1">Belongs to the CFA/CMAS family.</text>
</comment>
<evidence type="ECO:0000313" key="9">
    <source>
        <dbReference type="Proteomes" id="UP000316855"/>
    </source>
</evidence>
<evidence type="ECO:0000256" key="1">
    <source>
        <dbReference type="ARBA" id="ARBA00010815"/>
    </source>
</evidence>
<dbReference type="InterPro" id="IPR050723">
    <property type="entry name" value="CFA/CMAS"/>
</dbReference>
<organism evidence="8 9">
    <name type="scientific">Gimesia algae</name>
    <dbReference type="NCBI Taxonomy" id="2527971"/>
    <lineage>
        <taxon>Bacteria</taxon>
        <taxon>Pseudomonadati</taxon>
        <taxon>Planctomycetota</taxon>
        <taxon>Planctomycetia</taxon>
        <taxon>Planctomycetales</taxon>
        <taxon>Planctomycetaceae</taxon>
        <taxon>Gimesia</taxon>
    </lineage>
</organism>
<dbReference type="Pfam" id="PF25371">
    <property type="entry name" value="DUF7884"/>
    <property type="match status" value="1"/>
</dbReference>
<accession>A0A517VEW8</accession>
<evidence type="ECO:0000259" key="7">
    <source>
        <dbReference type="Pfam" id="PF25371"/>
    </source>
</evidence>
<feature type="compositionally biased region" description="Polar residues" evidence="6">
    <location>
        <begin position="1"/>
        <end position="14"/>
    </location>
</feature>
<protein>
    <submittedName>
        <fullName evidence="8">Cyclopropane-fatty-acyl-phospholipid synthase</fullName>
        <ecNumber evidence="8">2.1.1.79</ecNumber>
    </submittedName>
</protein>
<keyword evidence="2 8" id="KW-0489">Methyltransferase</keyword>
<dbReference type="GO" id="GO:0008825">
    <property type="term" value="F:cyclopropane-fatty-acyl-phospholipid synthase activity"/>
    <property type="evidence" value="ECO:0007669"/>
    <property type="project" value="UniProtKB-EC"/>
</dbReference>
<dbReference type="EC" id="2.1.1.79" evidence="8"/>